<proteinExistence type="predicted"/>
<dbReference type="PANTHER" id="PTHR22935:SF97">
    <property type="entry name" value="BETA-LACTAMASE-RELATED DOMAIN-CONTAINING PROTEIN"/>
    <property type="match status" value="1"/>
</dbReference>
<reference evidence="4 5" key="1">
    <citation type="journal article" date="2024" name="Front Chem Biol">
        <title>Unveiling the potential of Daldinia eschscholtzii MFLUCC 19-0629 through bioactivity and bioinformatics studies for enhanced sustainable agriculture production.</title>
        <authorList>
            <person name="Brooks S."/>
            <person name="Weaver J.A."/>
            <person name="Klomchit A."/>
            <person name="Alharthi S.A."/>
            <person name="Onlamun T."/>
            <person name="Nurani R."/>
            <person name="Vong T.K."/>
            <person name="Alberti F."/>
            <person name="Greco C."/>
        </authorList>
    </citation>
    <scope>NUCLEOTIDE SEQUENCE [LARGE SCALE GENOMIC DNA]</scope>
    <source>
        <strain evidence="4">MFLUCC 19-0629</strain>
    </source>
</reference>
<evidence type="ECO:0000313" key="5">
    <source>
        <dbReference type="Proteomes" id="UP001369815"/>
    </source>
</evidence>
<evidence type="ECO:0000313" key="4">
    <source>
        <dbReference type="EMBL" id="KAK6953659.1"/>
    </source>
</evidence>
<dbReference type="PANTHER" id="PTHR22935">
    <property type="entry name" value="PENICILLIN-BINDING PROTEIN"/>
    <property type="match status" value="1"/>
</dbReference>
<evidence type="ECO:0008006" key="6">
    <source>
        <dbReference type="Google" id="ProtNLM"/>
    </source>
</evidence>
<dbReference type="AlphaFoldDB" id="A0AAX6MM04"/>
<dbReference type="EMBL" id="JBANMG010000005">
    <property type="protein sequence ID" value="KAK6953659.1"/>
    <property type="molecule type" value="Genomic_DNA"/>
</dbReference>
<dbReference type="Proteomes" id="UP001369815">
    <property type="component" value="Unassembled WGS sequence"/>
</dbReference>
<organism evidence="4 5">
    <name type="scientific">Daldinia eschscholtzii</name>
    <dbReference type="NCBI Taxonomy" id="292717"/>
    <lineage>
        <taxon>Eukaryota</taxon>
        <taxon>Fungi</taxon>
        <taxon>Dikarya</taxon>
        <taxon>Ascomycota</taxon>
        <taxon>Pezizomycotina</taxon>
        <taxon>Sordariomycetes</taxon>
        <taxon>Xylariomycetidae</taxon>
        <taxon>Xylariales</taxon>
        <taxon>Hypoxylaceae</taxon>
        <taxon>Daldinia</taxon>
    </lineage>
</organism>
<dbReference type="SUPFAM" id="SSF56601">
    <property type="entry name" value="beta-lactamase/transpeptidase-like"/>
    <property type="match status" value="1"/>
</dbReference>
<dbReference type="Pfam" id="PF00144">
    <property type="entry name" value="Beta-lactamase"/>
    <property type="match status" value="1"/>
</dbReference>
<keyword evidence="5" id="KW-1185">Reference proteome</keyword>
<evidence type="ECO:0000256" key="1">
    <source>
        <dbReference type="SAM" id="SignalP"/>
    </source>
</evidence>
<dbReference type="Pfam" id="PF26335">
    <property type="entry name" value="ARB_00930_C"/>
    <property type="match status" value="1"/>
</dbReference>
<feature type="domain" description="Beta-lactamase-like ARB-00930-like C-terminal" evidence="3">
    <location>
        <begin position="436"/>
        <end position="586"/>
    </location>
</feature>
<dbReference type="InterPro" id="IPR051478">
    <property type="entry name" value="Beta-lactamase-like_AB/R"/>
</dbReference>
<evidence type="ECO:0000259" key="3">
    <source>
        <dbReference type="Pfam" id="PF26335"/>
    </source>
</evidence>
<gene>
    <name evidence="4" type="ORF">Daesc_005964</name>
</gene>
<comment type="caution">
    <text evidence="4">The sequence shown here is derived from an EMBL/GenBank/DDBJ whole genome shotgun (WGS) entry which is preliminary data.</text>
</comment>
<dbReference type="Gene3D" id="3.40.710.10">
    <property type="entry name" value="DD-peptidase/beta-lactamase superfamily"/>
    <property type="match status" value="1"/>
</dbReference>
<name>A0AAX6MM04_9PEZI</name>
<keyword evidence="1" id="KW-0732">Signal</keyword>
<evidence type="ECO:0000259" key="2">
    <source>
        <dbReference type="Pfam" id="PF00144"/>
    </source>
</evidence>
<dbReference type="InterPro" id="IPR058664">
    <property type="entry name" value="ARB_00930-like_C"/>
</dbReference>
<accession>A0AAX6MM04</accession>
<dbReference type="InterPro" id="IPR012338">
    <property type="entry name" value="Beta-lactam/transpept-like"/>
</dbReference>
<dbReference type="InterPro" id="IPR001466">
    <property type="entry name" value="Beta-lactam-related"/>
</dbReference>
<feature type="chain" id="PRO_5044016627" description="Beta-lactamase-related domain-containing protein" evidence="1">
    <location>
        <begin position="25"/>
        <end position="587"/>
    </location>
</feature>
<protein>
    <recommendedName>
        <fullName evidence="6">Beta-lactamase-related domain-containing protein</fullName>
    </recommendedName>
</protein>
<sequence length="587" mass="63899">MKWFPFLTPIALLLAAYVAVPANGIPNCPYPGPAFPKPTALASSDIIKTAIANLTATFDARGMDPSTNPNGTSWSIQVFSASDPDEDEPVWSHYHTATDLLAADTPGVKSIDGSTVYRLGSVTKIFTILTFLIEAGDTYWNTPVTQWVPELELLAGKAQYDPVMNVDWDSITLQDLASHMAGIVRDYAIEGELTQEHNQTVLESQGFPPAPMNETPVCGEAIRCTRAQFFTGLGNVPPSFSPSWTTGYSNAGYQILSYALEAITRKKYPEMLQADIIDKLGLEHTFYQKPDDKLGVIPQGQEDNWSFSIGEASPTGNMYSSVGDLSRLGRAIFRHTLLPPAQTRRWLKPTALTSDIHEGISSPWGIRRIPLSDGSRVVDAYSKAGSINVYMSLLVLLPDYDVGITALLAGGWPGNSNWDIADAIGTVLLPALEEAAREQAEVSYAGTYTANDGLNSSLVLSTDPSRPGLGIEQWISNGTDMIPIAVRYTLNYNVTAPAIRLYPAGLETQPQGQQGTRKIAFKAVVENLDLEDHSGDMFSTNCGTWVSQTTAVYADMPLDQFVFTVPRDGKAVSVVPLALRTRLHREE</sequence>
<feature type="signal peptide" evidence="1">
    <location>
        <begin position="1"/>
        <end position="24"/>
    </location>
</feature>
<feature type="domain" description="Beta-lactamase-related" evidence="2">
    <location>
        <begin position="88"/>
        <end position="408"/>
    </location>
</feature>